<reference evidence="1 2" key="1">
    <citation type="submission" date="2017-10" db="EMBL/GenBank/DDBJ databases">
        <authorList>
            <person name="Banno H."/>
            <person name="Chua N.-H."/>
        </authorList>
    </citation>
    <scope>NUCLEOTIDE SEQUENCE [LARGE SCALE GENOMIC DNA]</scope>
    <source>
        <strain evidence="1 2">YW11</strain>
    </source>
</reference>
<dbReference type="OrthoDB" id="9808944at2"/>
<evidence type="ECO:0000313" key="1">
    <source>
        <dbReference type="EMBL" id="PHK93677.1"/>
    </source>
</evidence>
<accession>A0A2C7AAL9</accession>
<dbReference type="InterPro" id="IPR010845">
    <property type="entry name" value="FlaF"/>
</dbReference>
<comment type="caution">
    <text evidence="1">The sequence shown here is derived from an EMBL/GenBank/DDBJ whole genome shotgun (WGS) entry which is preliminary data.</text>
</comment>
<organism evidence="1 2">
    <name type="scientific">Teichococcus rhizosphaerae</name>
    <dbReference type="NCBI Taxonomy" id="1335062"/>
    <lineage>
        <taxon>Bacteria</taxon>
        <taxon>Pseudomonadati</taxon>
        <taxon>Pseudomonadota</taxon>
        <taxon>Alphaproteobacteria</taxon>
        <taxon>Acetobacterales</taxon>
        <taxon>Roseomonadaceae</taxon>
        <taxon>Roseomonas</taxon>
    </lineage>
</organism>
<dbReference type="GO" id="GO:0044781">
    <property type="term" value="P:bacterial-type flagellum organization"/>
    <property type="evidence" value="ECO:0007669"/>
    <property type="project" value="InterPro"/>
</dbReference>
<dbReference type="EMBL" id="PDNU01000037">
    <property type="protein sequence ID" value="PHK93677.1"/>
    <property type="molecule type" value="Genomic_DNA"/>
</dbReference>
<name>A0A2C7AAL9_9PROT</name>
<sequence>MLTSARDHLPPAPLHRPQGAATAYGAVIRGTENPRDIEYRVLARATSLLEEANRPGAGPAALPGAIHENRMVWTTFAVDLASQDNGWDDGMKARLLSLTHWVLAESDRVLRDRRSPQALCDVNRAVMAGLNPAPDTAPDTALEPG</sequence>
<protein>
    <submittedName>
        <fullName evidence="1">FlaF protein</fullName>
    </submittedName>
</protein>
<evidence type="ECO:0000313" key="2">
    <source>
        <dbReference type="Proteomes" id="UP000223527"/>
    </source>
</evidence>
<gene>
    <name evidence="1" type="ORF">CR162_16945</name>
</gene>
<dbReference type="AlphaFoldDB" id="A0A2C7AAL9"/>
<keyword evidence="2" id="KW-1185">Reference proteome</keyword>
<dbReference type="Proteomes" id="UP000223527">
    <property type="component" value="Unassembled WGS sequence"/>
</dbReference>
<proteinExistence type="predicted"/>
<dbReference type="Pfam" id="PF07309">
    <property type="entry name" value="FlaF"/>
    <property type="match status" value="1"/>
</dbReference>
<dbReference type="NCBIfam" id="NF009435">
    <property type="entry name" value="PRK12794.1"/>
    <property type="match status" value="1"/>
</dbReference>
<dbReference type="RefSeq" id="WP_099096724.1">
    <property type="nucleotide sequence ID" value="NZ_PDNU01000037.1"/>
</dbReference>